<keyword evidence="1" id="KW-0812">Transmembrane</keyword>
<dbReference type="Pfam" id="PF14026">
    <property type="entry name" value="SCO4226-like"/>
    <property type="match status" value="1"/>
</dbReference>
<accession>A0A523UYZ1</accession>
<protein>
    <submittedName>
        <fullName evidence="2">Uncharacterized protein</fullName>
    </submittedName>
</protein>
<dbReference type="AlphaFoldDB" id="A0A523UYZ1"/>
<evidence type="ECO:0000313" key="2">
    <source>
        <dbReference type="EMBL" id="TET47748.1"/>
    </source>
</evidence>
<gene>
    <name evidence="2" type="ORF">E3J62_00695</name>
</gene>
<comment type="caution">
    <text evidence="2">The sequence shown here is derived from an EMBL/GenBank/DDBJ whole genome shotgun (WGS) entry which is preliminary data.</text>
</comment>
<feature type="transmembrane region" description="Helical" evidence="1">
    <location>
        <begin position="200"/>
        <end position="217"/>
    </location>
</feature>
<feature type="transmembrane region" description="Helical" evidence="1">
    <location>
        <begin position="176"/>
        <end position="194"/>
    </location>
</feature>
<feature type="transmembrane region" description="Helical" evidence="1">
    <location>
        <begin position="103"/>
        <end position="123"/>
    </location>
</feature>
<sequence length="225" mass="25731">MSRFLTVHPVGKELTWGFTIPIREAFDASASIDAYWVGSWYSREEGRWYCEWNAKDAESIRRIIANAASEVPTEGIYRMELMARSGGAGEEGQGFQLTGFESILLVGIIVCMLWLTWGLGHLLADKWLWFWVELNKFVYRRVVLYGVALAMAACSIFITTRLSSRFGTFGETVNKAFLWYGYVLLIATFCIFVFDILPEVFAGIIIVGLFIAAMFFFQKKFLRKK</sequence>
<feature type="transmembrane region" description="Helical" evidence="1">
    <location>
        <begin position="143"/>
        <end position="164"/>
    </location>
</feature>
<dbReference type="Proteomes" id="UP000315525">
    <property type="component" value="Unassembled WGS sequence"/>
</dbReference>
<name>A0A523UYZ1_UNCT6</name>
<evidence type="ECO:0000313" key="3">
    <source>
        <dbReference type="Proteomes" id="UP000315525"/>
    </source>
</evidence>
<reference evidence="2 3" key="1">
    <citation type="submission" date="2019-03" db="EMBL/GenBank/DDBJ databases">
        <title>Metabolic potential of uncultured bacteria and archaea associated with petroleum seepage in deep-sea sediments.</title>
        <authorList>
            <person name="Dong X."/>
            <person name="Hubert C."/>
        </authorList>
    </citation>
    <scope>NUCLEOTIDE SEQUENCE [LARGE SCALE GENOMIC DNA]</scope>
    <source>
        <strain evidence="2">E44_bin18</strain>
    </source>
</reference>
<proteinExistence type="predicted"/>
<keyword evidence="1" id="KW-1133">Transmembrane helix</keyword>
<dbReference type="InterPro" id="IPR025336">
    <property type="entry name" value="SCO4226-like"/>
</dbReference>
<evidence type="ECO:0000256" key="1">
    <source>
        <dbReference type="SAM" id="Phobius"/>
    </source>
</evidence>
<organism evidence="2 3">
    <name type="scientific">candidate division TA06 bacterium</name>
    <dbReference type="NCBI Taxonomy" id="2250710"/>
    <lineage>
        <taxon>Bacteria</taxon>
        <taxon>Bacteria division TA06</taxon>
    </lineage>
</organism>
<dbReference type="EMBL" id="SOJN01000010">
    <property type="protein sequence ID" value="TET47748.1"/>
    <property type="molecule type" value="Genomic_DNA"/>
</dbReference>
<keyword evidence="1" id="KW-0472">Membrane</keyword>